<dbReference type="SMART" id="SM00494">
    <property type="entry name" value="ChtBD2"/>
    <property type="match status" value="1"/>
</dbReference>
<accession>A0A8S1C6P4</accession>
<dbReference type="InterPro" id="IPR036508">
    <property type="entry name" value="Chitin-bd_dom_sf"/>
</dbReference>
<evidence type="ECO:0000256" key="1">
    <source>
        <dbReference type="SAM" id="SignalP"/>
    </source>
</evidence>
<dbReference type="InterPro" id="IPR002557">
    <property type="entry name" value="Chitin-bd_dom"/>
</dbReference>
<dbReference type="EMBL" id="CADEPI010000006">
    <property type="protein sequence ID" value="CAB3361397.1"/>
    <property type="molecule type" value="Genomic_DNA"/>
</dbReference>
<dbReference type="Pfam" id="PF01607">
    <property type="entry name" value="CBM_14"/>
    <property type="match status" value="1"/>
</dbReference>
<dbReference type="Proteomes" id="UP000494165">
    <property type="component" value="Unassembled WGS sequence"/>
</dbReference>
<dbReference type="GO" id="GO:0005576">
    <property type="term" value="C:extracellular region"/>
    <property type="evidence" value="ECO:0007669"/>
    <property type="project" value="InterPro"/>
</dbReference>
<protein>
    <recommendedName>
        <fullName evidence="2">Chitin-binding type-2 domain-containing protein</fullName>
    </recommendedName>
</protein>
<keyword evidence="4" id="KW-1185">Reference proteome</keyword>
<reference evidence="3 4" key="1">
    <citation type="submission" date="2020-04" db="EMBL/GenBank/DDBJ databases">
        <authorList>
            <person name="Alioto T."/>
            <person name="Alioto T."/>
            <person name="Gomez Garrido J."/>
        </authorList>
    </citation>
    <scope>NUCLEOTIDE SEQUENCE [LARGE SCALE GENOMIC DNA]</scope>
</reference>
<evidence type="ECO:0000259" key="2">
    <source>
        <dbReference type="PROSITE" id="PS50940"/>
    </source>
</evidence>
<evidence type="ECO:0000313" key="4">
    <source>
        <dbReference type="Proteomes" id="UP000494165"/>
    </source>
</evidence>
<evidence type="ECO:0000313" key="3">
    <source>
        <dbReference type="EMBL" id="CAB3361397.1"/>
    </source>
</evidence>
<proteinExistence type="predicted"/>
<dbReference type="Gene3D" id="2.170.140.10">
    <property type="entry name" value="Chitin binding domain"/>
    <property type="match status" value="1"/>
</dbReference>
<keyword evidence="1" id="KW-0732">Signal</keyword>
<feature type="chain" id="PRO_5035712413" description="Chitin-binding type-2 domain-containing protein" evidence="1">
    <location>
        <begin position="20"/>
        <end position="260"/>
    </location>
</feature>
<sequence>MKSLTVLCLLLTASSHAFGQSLDLKGLKNYKCNKTGIQAHPTDCQAYLYCDQSFGVKYNIPYVALKCPTGQAFSAKEEICIAQNKLKPCLTQQGPNKVPVIKSQAISKHRTWKCPAKGTYCVDKLTVALCVSSKTAPNYMALCGSLSPQFSGCQDSQTTKQGSCRTSTLEAFAGAGGTTSTTHQLSDHQHIYNICANNASTARQLPLLALPPAHQLARRTALPSTSTINEHFHQHIYNIYANNKHLHKHVNHHQHANYLY</sequence>
<gene>
    <name evidence="3" type="ORF">CLODIP_2_CD15752</name>
</gene>
<comment type="caution">
    <text evidence="3">The sequence shown here is derived from an EMBL/GenBank/DDBJ whole genome shotgun (WGS) entry which is preliminary data.</text>
</comment>
<dbReference type="GO" id="GO:0008061">
    <property type="term" value="F:chitin binding"/>
    <property type="evidence" value="ECO:0007669"/>
    <property type="project" value="InterPro"/>
</dbReference>
<name>A0A8S1C6P4_9INSE</name>
<dbReference type="SUPFAM" id="SSF57625">
    <property type="entry name" value="Invertebrate chitin-binding proteins"/>
    <property type="match status" value="1"/>
</dbReference>
<feature type="domain" description="Chitin-binding type-2" evidence="2">
    <location>
        <begin position="29"/>
        <end position="91"/>
    </location>
</feature>
<organism evidence="3 4">
    <name type="scientific">Cloeon dipterum</name>
    <dbReference type="NCBI Taxonomy" id="197152"/>
    <lineage>
        <taxon>Eukaryota</taxon>
        <taxon>Metazoa</taxon>
        <taxon>Ecdysozoa</taxon>
        <taxon>Arthropoda</taxon>
        <taxon>Hexapoda</taxon>
        <taxon>Insecta</taxon>
        <taxon>Pterygota</taxon>
        <taxon>Palaeoptera</taxon>
        <taxon>Ephemeroptera</taxon>
        <taxon>Pisciforma</taxon>
        <taxon>Baetidae</taxon>
        <taxon>Cloeon</taxon>
    </lineage>
</organism>
<dbReference type="PROSITE" id="PS50940">
    <property type="entry name" value="CHIT_BIND_II"/>
    <property type="match status" value="1"/>
</dbReference>
<dbReference type="AlphaFoldDB" id="A0A8S1C6P4"/>
<feature type="signal peptide" evidence="1">
    <location>
        <begin position="1"/>
        <end position="19"/>
    </location>
</feature>